<feature type="transmembrane region" description="Helical" evidence="1">
    <location>
        <begin position="7"/>
        <end position="26"/>
    </location>
</feature>
<dbReference type="InterPro" id="IPR018681">
    <property type="entry name" value="DUF2165_transmembrane"/>
</dbReference>
<protein>
    <recommendedName>
        <fullName evidence="4">DUF2165 domain-containing protein</fullName>
    </recommendedName>
</protein>
<dbReference type="OrthoDB" id="7618855at2"/>
<feature type="transmembrane region" description="Helical" evidence="1">
    <location>
        <begin position="63"/>
        <end position="91"/>
    </location>
</feature>
<dbReference type="AlphaFoldDB" id="A0A2S7K419"/>
<comment type="caution">
    <text evidence="2">The sequence shown here is derived from an EMBL/GenBank/DDBJ whole genome shotgun (WGS) entry which is preliminary data.</text>
</comment>
<evidence type="ECO:0000256" key="1">
    <source>
        <dbReference type="SAM" id="Phobius"/>
    </source>
</evidence>
<name>A0A2S7K419_9PROT</name>
<evidence type="ECO:0008006" key="4">
    <source>
        <dbReference type="Google" id="ProtNLM"/>
    </source>
</evidence>
<evidence type="ECO:0000313" key="3">
    <source>
        <dbReference type="Proteomes" id="UP000239504"/>
    </source>
</evidence>
<dbReference type="Proteomes" id="UP000239504">
    <property type="component" value="Unassembled WGS sequence"/>
</dbReference>
<organism evidence="2 3">
    <name type="scientific">Hyphococcus luteus</name>
    <dbReference type="NCBI Taxonomy" id="2058213"/>
    <lineage>
        <taxon>Bacteria</taxon>
        <taxon>Pseudomonadati</taxon>
        <taxon>Pseudomonadota</taxon>
        <taxon>Alphaproteobacteria</taxon>
        <taxon>Parvularculales</taxon>
        <taxon>Parvularculaceae</taxon>
        <taxon>Hyphococcus</taxon>
    </lineage>
</organism>
<dbReference type="EMBL" id="PJCH01000009">
    <property type="protein sequence ID" value="PQA87231.1"/>
    <property type="molecule type" value="Genomic_DNA"/>
</dbReference>
<dbReference type="Pfam" id="PF09933">
    <property type="entry name" value="DUF2165"/>
    <property type="match status" value="1"/>
</dbReference>
<keyword evidence="1" id="KW-1133">Transmembrane helix</keyword>
<accession>A0A2S7K419</accession>
<sequence>MIRYLKIILVVFVGLQGLIYFIANAVNFEYALAAVGAVLSQQDSPAYQNLIAPPIVNPLLVKLALVTIMTGELFVGVLSFIGAFNMLGAAGKPAHDFEAAKKFAILGCGMALIVWFGGFTVIGAALFQMWQGQVGVSSFEGAHMYLMPSGIVMLFVAMKDD</sequence>
<gene>
    <name evidence="2" type="ORF">CW354_12415</name>
</gene>
<reference evidence="2 3" key="1">
    <citation type="submission" date="2017-12" db="EMBL/GenBank/DDBJ databases">
        <authorList>
            <person name="Hurst M.R.H."/>
        </authorList>
    </citation>
    <scope>NUCLEOTIDE SEQUENCE [LARGE SCALE GENOMIC DNA]</scope>
    <source>
        <strain evidence="2 3">SY-3-19</strain>
    </source>
</reference>
<evidence type="ECO:0000313" key="2">
    <source>
        <dbReference type="EMBL" id="PQA87231.1"/>
    </source>
</evidence>
<keyword evidence="1" id="KW-0472">Membrane</keyword>
<feature type="transmembrane region" description="Helical" evidence="1">
    <location>
        <begin position="142"/>
        <end position="158"/>
    </location>
</feature>
<feature type="transmembrane region" description="Helical" evidence="1">
    <location>
        <begin position="103"/>
        <end position="130"/>
    </location>
</feature>
<proteinExistence type="predicted"/>
<dbReference type="RefSeq" id="WP_104830418.1">
    <property type="nucleotide sequence ID" value="NZ_PJCH01000009.1"/>
</dbReference>
<keyword evidence="3" id="KW-1185">Reference proteome</keyword>
<keyword evidence="1" id="KW-0812">Transmembrane</keyword>